<feature type="transmembrane region" description="Helical" evidence="12">
    <location>
        <begin position="30"/>
        <end position="51"/>
    </location>
</feature>
<dbReference type="EC" id="2.7.13.3" evidence="3"/>
<evidence type="ECO:0000256" key="1">
    <source>
        <dbReference type="ARBA" id="ARBA00000085"/>
    </source>
</evidence>
<dbReference type="GO" id="GO:0005886">
    <property type="term" value="C:plasma membrane"/>
    <property type="evidence" value="ECO:0007669"/>
    <property type="project" value="UniProtKB-SubCell"/>
</dbReference>
<dbReference type="InterPro" id="IPR003661">
    <property type="entry name" value="HisK_dim/P_dom"/>
</dbReference>
<dbReference type="AlphaFoldDB" id="A0A1E3XBL5"/>
<keyword evidence="6" id="KW-0808">Transferase</keyword>
<feature type="transmembrane region" description="Helical" evidence="12">
    <location>
        <begin position="57"/>
        <end position="77"/>
    </location>
</feature>
<evidence type="ECO:0000256" key="10">
    <source>
        <dbReference type="ARBA" id="ARBA00023012"/>
    </source>
</evidence>
<dbReference type="CDD" id="cd00075">
    <property type="entry name" value="HATPase"/>
    <property type="match status" value="1"/>
</dbReference>
<dbReference type="GO" id="GO:0000155">
    <property type="term" value="F:phosphorelay sensor kinase activity"/>
    <property type="evidence" value="ECO:0007669"/>
    <property type="project" value="InterPro"/>
</dbReference>
<name>A0A1E3XBL5_9BACT</name>
<feature type="domain" description="Histidine kinase" evidence="13">
    <location>
        <begin position="235"/>
        <end position="453"/>
    </location>
</feature>
<dbReference type="GO" id="GO:0005524">
    <property type="term" value="F:ATP binding"/>
    <property type="evidence" value="ECO:0007669"/>
    <property type="project" value="UniProtKB-KW"/>
</dbReference>
<feature type="transmembrane region" description="Helical" evidence="12">
    <location>
        <begin position="141"/>
        <end position="161"/>
    </location>
</feature>
<dbReference type="PRINTS" id="PR00344">
    <property type="entry name" value="BCTRLSENSOR"/>
</dbReference>
<keyword evidence="5" id="KW-0597">Phosphoprotein</keyword>
<dbReference type="SUPFAM" id="SSF47384">
    <property type="entry name" value="Homodimeric domain of signal transducing histidine kinase"/>
    <property type="match status" value="1"/>
</dbReference>
<dbReference type="PANTHER" id="PTHR43711:SF1">
    <property type="entry name" value="HISTIDINE KINASE 1"/>
    <property type="match status" value="1"/>
</dbReference>
<evidence type="ECO:0000256" key="11">
    <source>
        <dbReference type="ARBA" id="ARBA00023136"/>
    </source>
</evidence>
<keyword evidence="7" id="KW-0547">Nucleotide-binding</keyword>
<comment type="caution">
    <text evidence="14">The sequence shown here is derived from an EMBL/GenBank/DDBJ whole genome shotgun (WGS) entry which is preliminary data.</text>
</comment>
<evidence type="ECO:0000256" key="12">
    <source>
        <dbReference type="SAM" id="Phobius"/>
    </source>
</evidence>
<dbReference type="InterPro" id="IPR036097">
    <property type="entry name" value="HisK_dim/P_sf"/>
</dbReference>
<evidence type="ECO:0000313" key="15">
    <source>
        <dbReference type="Proteomes" id="UP000094056"/>
    </source>
</evidence>
<dbReference type="InterPro" id="IPR003594">
    <property type="entry name" value="HATPase_dom"/>
</dbReference>
<dbReference type="FunFam" id="3.30.565.10:FF:000023">
    <property type="entry name" value="PAS domain-containing sensor histidine kinase"/>
    <property type="match status" value="1"/>
</dbReference>
<keyword evidence="4" id="KW-1003">Cell membrane</keyword>
<dbReference type="SMART" id="SM00388">
    <property type="entry name" value="HisKA"/>
    <property type="match status" value="1"/>
</dbReference>
<dbReference type="InterPro" id="IPR004358">
    <property type="entry name" value="Sig_transdc_His_kin-like_C"/>
</dbReference>
<keyword evidence="11 12" id="KW-0472">Membrane</keyword>
<dbReference type="Gene3D" id="3.30.565.10">
    <property type="entry name" value="Histidine kinase-like ATPase, C-terminal domain"/>
    <property type="match status" value="1"/>
</dbReference>
<dbReference type="InterPro" id="IPR005467">
    <property type="entry name" value="His_kinase_dom"/>
</dbReference>
<evidence type="ECO:0000256" key="8">
    <source>
        <dbReference type="ARBA" id="ARBA00022777"/>
    </source>
</evidence>
<dbReference type="CDD" id="cd00082">
    <property type="entry name" value="HisKA"/>
    <property type="match status" value="1"/>
</dbReference>
<reference evidence="14 15" key="1">
    <citation type="submission" date="2016-07" db="EMBL/GenBank/DDBJ databases">
        <title>Draft genome of Scalindua rubra, obtained from a brine-seawater interface in the Red Sea, sheds light on salt adaptation in anammox bacteria.</title>
        <authorList>
            <person name="Speth D.R."/>
            <person name="Lagkouvardos I."/>
            <person name="Wang Y."/>
            <person name="Qian P.-Y."/>
            <person name="Dutilh B.E."/>
            <person name="Jetten M.S."/>
        </authorList>
    </citation>
    <scope>NUCLEOTIDE SEQUENCE [LARGE SCALE GENOMIC DNA]</scope>
    <source>
        <strain evidence="14">BSI-1</strain>
    </source>
</reference>
<evidence type="ECO:0000256" key="2">
    <source>
        <dbReference type="ARBA" id="ARBA00004236"/>
    </source>
</evidence>
<gene>
    <name evidence="14" type="ORF">SCARUB_01835</name>
</gene>
<evidence type="ECO:0000256" key="9">
    <source>
        <dbReference type="ARBA" id="ARBA00022840"/>
    </source>
</evidence>
<comment type="subcellular location">
    <subcellularLocation>
        <location evidence="2">Cell membrane</location>
    </subcellularLocation>
</comment>
<sequence>MNEDKIQSRSLIAEKSSVEKEIIERISWFITLRWIIVAGICITSLIASFVLRIDLPLISILIITFCILIFNLACIYFQQYVKSHENFANIQISIDWISLVFLLHYTGGIESPVIFYFIFHVIIAAILLTRKACYLQTTFALLLISGLSILEYFNIIPHIQIKELFADPIYDNGLYLLAILFFFITSLYVSAYLATSVTNRLRKREKEVVVLKNNITDAYKKLEAIDKEKSDFTFKVTHELKSPLSAIQSLLKSIEEGYAGEISQKAKDLIIRSEKRTSFLITLVNDLLELVAGKVEKPREGEMELVDINKAVNSIVHLMQAKTKAKGLRLIINATPKPSYLNIISDDLNLLLTNLIDNAVKYTKKGGTIKINNILTDDKIIIEVSDTGIGIHKDDVNKIFDEFYRAGNAKTVELDGTGLGLTIVKNLVKRHAGNIDVSSELGKSTTFTISFPA</sequence>
<accession>A0A1E3XBL5</accession>
<dbReference type="Gene3D" id="1.10.287.130">
    <property type="match status" value="1"/>
</dbReference>
<evidence type="ECO:0000256" key="6">
    <source>
        <dbReference type="ARBA" id="ARBA00022679"/>
    </source>
</evidence>
<evidence type="ECO:0000259" key="13">
    <source>
        <dbReference type="PROSITE" id="PS50109"/>
    </source>
</evidence>
<feature type="transmembrane region" description="Helical" evidence="12">
    <location>
        <begin position="173"/>
        <end position="194"/>
    </location>
</feature>
<keyword evidence="12" id="KW-0812">Transmembrane</keyword>
<evidence type="ECO:0000256" key="4">
    <source>
        <dbReference type="ARBA" id="ARBA00022475"/>
    </source>
</evidence>
<evidence type="ECO:0000256" key="5">
    <source>
        <dbReference type="ARBA" id="ARBA00022553"/>
    </source>
</evidence>
<comment type="catalytic activity">
    <reaction evidence="1">
        <text>ATP + protein L-histidine = ADP + protein N-phospho-L-histidine.</text>
        <dbReference type="EC" id="2.7.13.3"/>
    </reaction>
</comment>
<dbReference type="InterPro" id="IPR050736">
    <property type="entry name" value="Sensor_HK_Regulatory"/>
</dbReference>
<organism evidence="14 15">
    <name type="scientific">Candidatus Scalindua rubra</name>
    <dbReference type="NCBI Taxonomy" id="1872076"/>
    <lineage>
        <taxon>Bacteria</taxon>
        <taxon>Pseudomonadati</taxon>
        <taxon>Planctomycetota</taxon>
        <taxon>Candidatus Brocadiia</taxon>
        <taxon>Candidatus Brocadiales</taxon>
        <taxon>Candidatus Scalinduaceae</taxon>
        <taxon>Candidatus Scalindua</taxon>
    </lineage>
</organism>
<keyword evidence="8 14" id="KW-0418">Kinase</keyword>
<evidence type="ECO:0000313" key="14">
    <source>
        <dbReference type="EMBL" id="ODS33016.1"/>
    </source>
</evidence>
<protein>
    <recommendedName>
        <fullName evidence="3">histidine kinase</fullName>
        <ecNumber evidence="3">2.7.13.3</ecNumber>
    </recommendedName>
</protein>
<keyword evidence="12" id="KW-1133">Transmembrane helix</keyword>
<dbReference type="Pfam" id="PF00512">
    <property type="entry name" value="HisKA"/>
    <property type="match status" value="1"/>
</dbReference>
<proteinExistence type="predicted"/>
<evidence type="ECO:0000256" key="7">
    <source>
        <dbReference type="ARBA" id="ARBA00022741"/>
    </source>
</evidence>
<feature type="transmembrane region" description="Helical" evidence="12">
    <location>
        <begin position="113"/>
        <end position="129"/>
    </location>
</feature>
<dbReference type="InterPro" id="IPR036890">
    <property type="entry name" value="HATPase_C_sf"/>
</dbReference>
<dbReference type="Proteomes" id="UP000094056">
    <property type="component" value="Unassembled WGS sequence"/>
</dbReference>
<evidence type="ECO:0000256" key="3">
    <source>
        <dbReference type="ARBA" id="ARBA00012438"/>
    </source>
</evidence>
<dbReference type="PANTHER" id="PTHR43711">
    <property type="entry name" value="TWO-COMPONENT HISTIDINE KINASE"/>
    <property type="match status" value="1"/>
</dbReference>
<dbReference type="Pfam" id="PF25323">
    <property type="entry name" value="6TM_PilS"/>
    <property type="match status" value="1"/>
</dbReference>
<dbReference type="SUPFAM" id="SSF55874">
    <property type="entry name" value="ATPase domain of HSP90 chaperone/DNA topoisomerase II/histidine kinase"/>
    <property type="match status" value="1"/>
</dbReference>
<keyword evidence="9" id="KW-0067">ATP-binding</keyword>
<dbReference type="SMART" id="SM00387">
    <property type="entry name" value="HATPase_c"/>
    <property type="match status" value="1"/>
</dbReference>
<dbReference type="EMBL" id="MAYW01000040">
    <property type="protein sequence ID" value="ODS33016.1"/>
    <property type="molecule type" value="Genomic_DNA"/>
</dbReference>
<feature type="transmembrane region" description="Helical" evidence="12">
    <location>
        <begin position="89"/>
        <end position="107"/>
    </location>
</feature>
<dbReference type="Pfam" id="PF02518">
    <property type="entry name" value="HATPase_c"/>
    <property type="match status" value="1"/>
</dbReference>
<dbReference type="PROSITE" id="PS50109">
    <property type="entry name" value="HIS_KIN"/>
    <property type="match status" value="1"/>
</dbReference>
<keyword evidence="10" id="KW-0902">Two-component regulatory system</keyword>